<feature type="non-terminal residue" evidence="2">
    <location>
        <position position="1"/>
    </location>
</feature>
<reference evidence="2" key="1">
    <citation type="submission" date="2021-02" db="EMBL/GenBank/DDBJ databases">
        <authorList>
            <person name="Nowell W R."/>
        </authorList>
    </citation>
    <scope>NUCLEOTIDE SEQUENCE</scope>
</reference>
<feature type="compositionally biased region" description="Polar residues" evidence="1">
    <location>
        <begin position="50"/>
        <end position="64"/>
    </location>
</feature>
<dbReference type="Proteomes" id="UP000682733">
    <property type="component" value="Unassembled WGS sequence"/>
</dbReference>
<sequence>GTHGIWAEHLIRSKGRFGFEAKFGKQWFDCRIEKEGTMEDCEKAQEQLKKSISTSNKQWSSAETELSDNEDSNISSSNNVVNNVNLMTLPGKTASRYVLSAARIVLTDEQYTNGYLPDFRGDKSGRVPIPQESVDKLREAVRKRFGFKEEVMNSIWATIRTSLVQKVSDVRKSNKRKSQQEQSIQQRCSISSSEEIVAAANNQTEVVDDNVFSSTFVDRSSIFDENCNTQQSDLPPNDAFTSVSAPIFTDTFDDADLDLSSGSDNDIVIHSSSSSSVDDCSGDDELNAIRTNAHLPDHRPLHSSTSTTVYQFSLDILEFCRISRLPDNQRSHLLELFQKYLPSPNLVPKSGDDLL</sequence>
<evidence type="ECO:0000313" key="3">
    <source>
        <dbReference type="EMBL" id="CAF4129433.1"/>
    </source>
</evidence>
<dbReference type="EMBL" id="CAJNOK010020632">
    <property type="protein sequence ID" value="CAF1319616.1"/>
    <property type="molecule type" value="Genomic_DNA"/>
</dbReference>
<organism evidence="2 4">
    <name type="scientific">Didymodactylos carnosus</name>
    <dbReference type="NCBI Taxonomy" id="1234261"/>
    <lineage>
        <taxon>Eukaryota</taxon>
        <taxon>Metazoa</taxon>
        <taxon>Spiralia</taxon>
        <taxon>Gnathifera</taxon>
        <taxon>Rotifera</taxon>
        <taxon>Eurotatoria</taxon>
        <taxon>Bdelloidea</taxon>
        <taxon>Philodinida</taxon>
        <taxon>Philodinidae</taxon>
        <taxon>Didymodactylos</taxon>
    </lineage>
</organism>
<protein>
    <submittedName>
        <fullName evidence="2">Uncharacterized protein</fullName>
    </submittedName>
</protein>
<evidence type="ECO:0000256" key="1">
    <source>
        <dbReference type="SAM" id="MobiDB-lite"/>
    </source>
</evidence>
<dbReference type="EMBL" id="CAJOBA010042237">
    <property type="protein sequence ID" value="CAF4129433.1"/>
    <property type="molecule type" value="Genomic_DNA"/>
</dbReference>
<dbReference type="Proteomes" id="UP000677228">
    <property type="component" value="Unassembled WGS sequence"/>
</dbReference>
<evidence type="ECO:0000313" key="2">
    <source>
        <dbReference type="EMBL" id="CAF1319616.1"/>
    </source>
</evidence>
<accession>A0A8S2EVH5</accession>
<comment type="caution">
    <text evidence="2">The sequence shown here is derived from an EMBL/GenBank/DDBJ whole genome shotgun (WGS) entry which is preliminary data.</text>
</comment>
<name>A0A8S2EVH5_9BILA</name>
<gene>
    <name evidence="2" type="ORF">OVA965_LOCUS29376</name>
    <name evidence="3" type="ORF">TMI583_LOCUS30150</name>
</gene>
<feature type="non-terminal residue" evidence="2">
    <location>
        <position position="355"/>
    </location>
</feature>
<feature type="region of interest" description="Disordered" evidence="1">
    <location>
        <begin position="50"/>
        <end position="74"/>
    </location>
</feature>
<dbReference type="AlphaFoldDB" id="A0A8S2EVH5"/>
<evidence type="ECO:0000313" key="4">
    <source>
        <dbReference type="Proteomes" id="UP000677228"/>
    </source>
</evidence>
<proteinExistence type="predicted"/>